<dbReference type="Pfam" id="PF00011">
    <property type="entry name" value="HSP20"/>
    <property type="match status" value="1"/>
</dbReference>
<evidence type="ECO:0000313" key="5">
    <source>
        <dbReference type="Proteomes" id="UP000640725"/>
    </source>
</evidence>
<evidence type="ECO:0000256" key="1">
    <source>
        <dbReference type="PROSITE-ProRule" id="PRU00285"/>
    </source>
</evidence>
<dbReference type="Gene3D" id="2.60.40.790">
    <property type="match status" value="1"/>
</dbReference>
<accession>A0ABR9U726</accession>
<proteinExistence type="inferred from homology"/>
<dbReference type="EMBL" id="JADEWU010000002">
    <property type="protein sequence ID" value="MBE9141986.1"/>
    <property type="molecule type" value="Genomic_DNA"/>
</dbReference>
<comment type="similarity">
    <text evidence="1 2">Belongs to the small heat shock protein (HSP20) family.</text>
</comment>
<dbReference type="InterPro" id="IPR008978">
    <property type="entry name" value="HSP20-like_chaperone"/>
</dbReference>
<comment type="caution">
    <text evidence="4">The sequence shown here is derived from an EMBL/GenBank/DDBJ whole genome shotgun (WGS) entry which is preliminary data.</text>
</comment>
<organism evidence="4 5">
    <name type="scientific">Planktothrix mougeotii LEGE 06226</name>
    <dbReference type="NCBI Taxonomy" id="1828728"/>
    <lineage>
        <taxon>Bacteria</taxon>
        <taxon>Bacillati</taxon>
        <taxon>Cyanobacteriota</taxon>
        <taxon>Cyanophyceae</taxon>
        <taxon>Oscillatoriophycideae</taxon>
        <taxon>Oscillatoriales</taxon>
        <taxon>Microcoleaceae</taxon>
        <taxon>Planktothrix</taxon>
    </lineage>
</organism>
<dbReference type="RefSeq" id="WP_193867719.1">
    <property type="nucleotide sequence ID" value="NZ_JADEWU010000002.1"/>
</dbReference>
<dbReference type="SUPFAM" id="SSF49764">
    <property type="entry name" value="HSP20-like chaperones"/>
    <property type="match status" value="1"/>
</dbReference>
<dbReference type="InterPro" id="IPR031107">
    <property type="entry name" value="Small_HSP"/>
</dbReference>
<evidence type="ECO:0000259" key="3">
    <source>
        <dbReference type="PROSITE" id="PS01031"/>
    </source>
</evidence>
<evidence type="ECO:0000313" key="4">
    <source>
        <dbReference type="EMBL" id="MBE9141986.1"/>
    </source>
</evidence>
<dbReference type="CDD" id="cd06464">
    <property type="entry name" value="ACD_sHsps-like"/>
    <property type="match status" value="1"/>
</dbReference>
<sequence length="164" mass="18442">MMLLTRFSFPGFAEIENIQRQVDQVLDELTQTQVATDWTPAVQLEETSEQYIVRAIIPNLDKNELDIEVAKSGVAISGKTLETEVSEGHKITHSEFPVGQFHRVVPLNEAIVQTEVQAEYTDGILTVTLPKAPEVIHRVVKVNVNYSDSLRARSEFPVQQKAQQ</sequence>
<protein>
    <submittedName>
        <fullName evidence="4">Hsp20/alpha crystallin family protein</fullName>
    </submittedName>
</protein>
<gene>
    <name evidence="4" type="ORF">IQ236_01955</name>
</gene>
<reference evidence="4 5" key="1">
    <citation type="submission" date="2020-10" db="EMBL/GenBank/DDBJ databases">
        <authorList>
            <person name="Castelo-Branco R."/>
            <person name="Eusebio N."/>
            <person name="Adriana R."/>
            <person name="Vieira A."/>
            <person name="Brugerolle De Fraissinette N."/>
            <person name="Rezende De Castro R."/>
            <person name="Schneider M.P."/>
            <person name="Vasconcelos V."/>
            <person name="Leao P.N."/>
        </authorList>
    </citation>
    <scope>NUCLEOTIDE SEQUENCE [LARGE SCALE GENOMIC DNA]</scope>
    <source>
        <strain evidence="4 5">LEGE 06226</strain>
    </source>
</reference>
<dbReference type="PANTHER" id="PTHR11527">
    <property type="entry name" value="HEAT-SHOCK PROTEIN 20 FAMILY MEMBER"/>
    <property type="match status" value="1"/>
</dbReference>
<dbReference type="Proteomes" id="UP000640725">
    <property type="component" value="Unassembled WGS sequence"/>
</dbReference>
<name>A0ABR9U726_9CYAN</name>
<dbReference type="InterPro" id="IPR002068">
    <property type="entry name" value="A-crystallin/Hsp20_dom"/>
</dbReference>
<keyword evidence="5" id="KW-1185">Reference proteome</keyword>
<evidence type="ECO:0000256" key="2">
    <source>
        <dbReference type="RuleBase" id="RU003616"/>
    </source>
</evidence>
<dbReference type="PROSITE" id="PS01031">
    <property type="entry name" value="SHSP"/>
    <property type="match status" value="1"/>
</dbReference>
<feature type="domain" description="SHSP" evidence="3">
    <location>
        <begin position="33"/>
        <end position="145"/>
    </location>
</feature>